<accession>A0A364XWU7</accession>
<keyword evidence="1" id="KW-0805">Transcription regulation</keyword>
<comment type="caution">
    <text evidence="7">The sequence shown here is derived from an EMBL/GenBank/DDBJ whole genome shotgun (WGS) entry which is preliminary data.</text>
</comment>
<keyword evidence="4" id="KW-0597">Phosphoprotein</keyword>
<dbReference type="InterPro" id="IPR000792">
    <property type="entry name" value="Tscrpt_reg_LuxR_C"/>
</dbReference>
<reference evidence="7 8" key="1">
    <citation type="submission" date="2018-06" db="EMBL/GenBank/DDBJ databases">
        <title>Chryseolinea flavus sp. nov., a member of the phylum Bacteroidetes isolated from soil.</title>
        <authorList>
            <person name="Li Y."/>
            <person name="Wang J."/>
        </authorList>
    </citation>
    <scope>NUCLEOTIDE SEQUENCE [LARGE SCALE GENOMIC DNA]</scope>
    <source>
        <strain evidence="7 8">SDU1-6</strain>
    </source>
</reference>
<keyword evidence="8" id="KW-1185">Reference proteome</keyword>
<name>A0A364XWU7_9BACT</name>
<dbReference type="Pfam" id="PF00072">
    <property type="entry name" value="Response_reg"/>
    <property type="match status" value="1"/>
</dbReference>
<proteinExistence type="predicted"/>
<dbReference type="GO" id="GO:0000160">
    <property type="term" value="P:phosphorelay signal transduction system"/>
    <property type="evidence" value="ECO:0007669"/>
    <property type="project" value="InterPro"/>
</dbReference>
<protein>
    <recommendedName>
        <fullName evidence="9">DNA-binding response regulator</fullName>
    </recommendedName>
</protein>
<dbReference type="InterPro" id="IPR001789">
    <property type="entry name" value="Sig_transdc_resp-reg_receiver"/>
</dbReference>
<dbReference type="Proteomes" id="UP000251889">
    <property type="component" value="Unassembled WGS sequence"/>
</dbReference>
<dbReference type="SUPFAM" id="SSF52172">
    <property type="entry name" value="CheY-like"/>
    <property type="match status" value="1"/>
</dbReference>
<dbReference type="InterPro" id="IPR016032">
    <property type="entry name" value="Sig_transdc_resp-reg_C-effctor"/>
</dbReference>
<organism evidence="7 8">
    <name type="scientific">Pseudochryseolinea flava</name>
    <dbReference type="NCBI Taxonomy" id="2059302"/>
    <lineage>
        <taxon>Bacteria</taxon>
        <taxon>Pseudomonadati</taxon>
        <taxon>Bacteroidota</taxon>
        <taxon>Cytophagia</taxon>
        <taxon>Cytophagales</taxon>
        <taxon>Fulvivirgaceae</taxon>
        <taxon>Pseudochryseolinea</taxon>
    </lineage>
</organism>
<dbReference type="GO" id="GO:0003677">
    <property type="term" value="F:DNA binding"/>
    <property type="evidence" value="ECO:0007669"/>
    <property type="project" value="UniProtKB-KW"/>
</dbReference>
<feature type="modified residue" description="4-aspartylphosphate" evidence="4">
    <location>
        <position position="38"/>
    </location>
</feature>
<feature type="domain" description="Response regulatory" evidence="6">
    <location>
        <begin position="1"/>
        <end position="103"/>
    </location>
</feature>
<dbReference type="PRINTS" id="PR00038">
    <property type="entry name" value="HTHLUXR"/>
</dbReference>
<keyword evidence="3" id="KW-0804">Transcription</keyword>
<gene>
    <name evidence="7" type="ORF">DQQ10_22060</name>
</gene>
<evidence type="ECO:0000256" key="1">
    <source>
        <dbReference type="ARBA" id="ARBA00023015"/>
    </source>
</evidence>
<dbReference type="EMBL" id="QMFY01000015">
    <property type="protein sequence ID" value="RAV98704.1"/>
    <property type="molecule type" value="Genomic_DNA"/>
</dbReference>
<dbReference type="SMART" id="SM00421">
    <property type="entry name" value="HTH_LUXR"/>
    <property type="match status" value="1"/>
</dbReference>
<dbReference type="SUPFAM" id="SSF46894">
    <property type="entry name" value="C-terminal effector domain of the bipartite response regulators"/>
    <property type="match status" value="1"/>
</dbReference>
<keyword evidence="2" id="KW-0238">DNA-binding</keyword>
<evidence type="ECO:0000259" key="6">
    <source>
        <dbReference type="PROSITE" id="PS50110"/>
    </source>
</evidence>
<dbReference type="PROSITE" id="PS50043">
    <property type="entry name" value="HTH_LUXR_2"/>
    <property type="match status" value="1"/>
</dbReference>
<dbReference type="PANTHER" id="PTHR43214">
    <property type="entry name" value="TWO-COMPONENT RESPONSE REGULATOR"/>
    <property type="match status" value="1"/>
</dbReference>
<sequence>MQFILGQDKTLRIAAMVSPEDSFLELVLSHRPALLIADYNLQGYINKEDIAEVHRNAPHTHVLIVSSDDDRAEILDVLRLGVKGYITKDCGVQEVINAVKTVGSGGKYFSQKILNIILESSITPEPELKRGKTMLSERELELLKLLAKGYSTHRAAETLNLSPHTIHSHRKNIIKKLNIKSPTQYVLHAIDLGLIKA</sequence>
<dbReference type="PROSITE" id="PS50110">
    <property type="entry name" value="RESPONSE_REGULATORY"/>
    <property type="match status" value="1"/>
</dbReference>
<evidence type="ECO:0000313" key="7">
    <source>
        <dbReference type="EMBL" id="RAV98704.1"/>
    </source>
</evidence>
<evidence type="ECO:0000259" key="5">
    <source>
        <dbReference type="PROSITE" id="PS50043"/>
    </source>
</evidence>
<dbReference type="Gene3D" id="3.40.50.2300">
    <property type="match status" value="1"/>
</dbReference>
<dbReference type="InterPro" id="IPR039420">
    <property type="entry name" value="WalR-like"/>
</dbReference>
<evidence type="ECO:0000256" key="4">
    <source>
        <dbReference type="PROSITE-ProRule" id="PRU00169"/>
    </source>
</evidence>
<feature type="domain" description="HTH luxR-type" evidence="5">
    <location>
        <begin position="128"/>
        <end position="193"/>
    </location>
</feature>
<dbReference type="GO" id="GO:0006355">
    <property type="term" value="P:regulation of DNA-templated transcription"/>
    <property type="evidence" value="ECO:0007669"/>
    <property type="project" value="InterPro"/>
</dbReference>
<dbReference type="Pfam" id="PF00196">
    <property type="entry name" value="GerE"/>
    <property type="match status" value="1"/>
</dbReference>
<evidence type="ECO:0000256" key="3">
    <source>
        <dbReference type="ARBA" id="ARBA00023163"/>
    </source>
</evidence>
<dbReference type="InterPro" id="IPR011006">
    <property type="entry name" value="CheY-like_superfamily"/>
</dbReference>
<dbReference type="PANTHER" id="PTHR43214:SF41">
    <property type="entry name" value="NITRATE_NITRITE RESPONSE REGULATOR PROTEIN NARP"/>
    <property type="match status" value="1"/>
</dbReference>
<evidence type="ECO:0008006" key="9">
    <source>
        <dbReference type="Google" id="ProtNLM"/>
    </source>
</evidence>
<dbReference type="AlphaFoldDB" id="A0A364XWU7"/>
<evidence type="ECO:0000313" key="8">
    <source>
        <dbReference type="Proteomes" id="UP000251889"/>
    </source>
</evidence>
<evidence type="ECO:0000256" key="2">
    <source>
        <dbReference type="ARBA" id="ARBA00023125"/>
    </source>
</evidence>